<dbReference type="InterPro" id="IPR042197">
    <property type="entry name" value="Apaf_helical"/>
</dbReference>
<evidence type="ECO:0000313" key="9">
    <source>
        <dbReference type="EMBL" id="CAK9315655.1"/>
    </source>
</evidence>
<keyword evidence="2" id="KW-0547">Nucleotide-binding</keyword>
<dbReference type="Proteomes" id="UP001642487">
    <property type="component" value="Chromosome 2"/>
</dbReference>
<dbReference type="SUPFAM" id="SSF52540">
    <property type="entry name" value="P-loop containing nucleoside triphosphate hydrolases"/>
    <property type="match status" value="1"/>
</dbReference>
<proteinExistence type="predicted"/>
<dbReference type="InterPro" id="IPR058922">
    <property type="entry name" value="WHD_DRP"/>
</dbReference>
<evidence type="ECO:0000259" key="7">
    <source>
        <dbReference type="Pfam" id="PF23559"/>
    </source>
</evidence>
<dbReference type="InterPro" id="IPR002182">
    <property type="entry name" value="NB-ARC"/>
</dbReference>
<evidence type="ECO:0000256" key="2">
    <source>
        <dbReference type="ARBA" id="ARBA00022741"/>
    </source>
</evidence>
<dbReference type="Gene3D" id="3.80.10.10">
    <property type="entry name" value="Ribonuclease Inhibitor"/>
    <property type="match status" value="1"/>
</dbReference>
<name>A0ABP0Y7G6_9ROSI</name>
<evidence type="ECO:0000259" key="5">
    <source>
        <dbReference type="Pfam" id="PF00931"/>
    </source>
</evidence>
<dbReference type="Gene3D" id="1.10.8.430">
    <property type="entry name" value="Helical domain of apoptotic protease-activating factors"/>
    <property type="match status" value="1"/>
</dbReference>
<dbReference type="Gene3D" id="3.40.50.300">
    <property type="entry name" value="P-loop containing nucleotide triphosphate hydrolases"/>
    <property type="match status" value="1"/>
</dbReference>
<evidence type="ECO:0008006" key="11">
    <source>
        <dbReference type="Google" id="ProtNLM"/>
    </source>
</evidence>
<keyword evidence="1" id="KW-0677">Repeat</keyword>
<dbReference type="Pfam" id="PF23598">
    <property type="entry name" value="LRR_14"/>
    <property type="match status" value="1"/>
</dbReference>
<dbReference type="SUPFAM" id="SSF52058">
    <property type="entry name" value="L domain-like"/>
    <property type="match status" value="1"/>
</dbReference>
<evidence type="ECO:0000256" key="1">
    <source>
        <dbReference type="ARBA" id="ARBA00022737"/>
    </source>
</evidence>
<dbReference type="InterPro" id="IPR027417">
    <property type="entry name" value="P-loop_NTPase"/>
</dbReference>
<dbReference type="Pfam" id="PF18052">
    <property type="entry name" value="Rx_N"/>
    <property type="match status" value="1"/>
</dbReference>
<dbReference type="Gene3D" id="1.10.10.10">
    <property type="entry name" value="Winged helix-like DNA-binding domain superfamily/Winged helix DNA-binding domain"/>
    <property type="match status" value="1"/>
</dbReference>
<dbReference type="PANTHER" id="PTHR36766">
    <property type="entry name" value="PLANT BROAD-SPECTRUM MILDEW RESISTANCE PROTEIN RPW8"/>
    <property type="match status" value="1"/>
</dbReference>
<evidence type="ECO:0000259" key="8">
    <source>
        <dbReference type="Pfam" id="PF23598"/>
    </source>
</evidence>
<dbReference type="InterPro" id="IPR032675">
    <property type="entry name" value="LRR_dom_sf"/>
</dbReference>
<dbReference type="PRINTS" id="PR00364">
    <property type="entry name" value="DISEASERSIST"/>
</dbReference>
<evidence type="ECO:0000256" key="4">
    <source>
        <dbReference type="ARBA" id="ARBA00022840"/>
    </source>
</evidence>
<feature type="domain" description="Disease resistance R13L4/SHOC-2-like LRR" evidence="8">
    <location>
        <begin position="547"/>
        <end position="709"/>
    </location>
</feature>
<dbReference type="PANTHER" id="PTHR36766:SF70">
    <property type="entry name" value="DISEASE RESISTANCE PROTEIN RGA4"/>
    <property type="match status" value="1"/>
</dbReference>
<dbReference type="Pfam" id="PF23559">
    <property type="entry name" value="WHD_DRP"/>
    <property type="match status" value="1"/>
</dbReference>
<evidence type="ECO:0000259" key="6">
    <source>
        <dbReference type="Pfam" id="PF18052"/>
    </source>
</evidence>
<dbReference type="EMBL" id="OZ021736">
    <property type="protein sequence ID" value="CAK9315655.1"/>
    <property type="molecule type" value="Genomic_DNA"/>
</dbReference>
<dbReference type="InterPro" id="IPR036388">
    <property type="entry name" value="WH-like_DNA-bd_sf"/>
</dbReference>
<evidence type="ECO:0000313" key="10">
    <source>
        <dbReference type="Proteomes" id="UP001642487"/>
    </source>
</evidence>
<protein>
    <recommendedName>
        <fullName evidence="11">Disease resistance protein RGA3</fullName>
    </recommendedName>
</protein>
<dbReference type="Gene3D" id="1.20.5.4130">
    <property type="match status" value="1"/>
</dbReference>
<accession>A0ABP0Y7G6</accession>
<keyword evidence="4" id="KW-0067">ATP-binding</keyword>
<evidence type="ECO:0000256" key="3">
    <source>
        <dbReference type="ARBA" id="ARBA00022821"/>
    </source>
</evidence>
<feature type="domain" description="Disease resistance protein winged helix" evidence="7">
    <location>
        <begin position="424"/>
        <end position="497"/>
    </location>
</feature>
<gene>
    <name evidence="9" type="ORF">CITCOLO1_LOCUS7458</name>
</gene>
<keyword evidence="10" id="KW-1185">Reference proteome</keyword>
<dbReference type="InterPro" id="IPR041118">
    <property type="entry name" value="Rx_N"/>
</dbReference>
<reference evidence="9 10" key="1">
    <citation type="submission" date="2024-03" db="EMBL/GenBank/DDBJ databases">
        <authorList>
            <person name="Gkanogiannis A."/>
            <person name="Becerra Lopez-Lavalle L."/>
        </authorList>
    </citation>
    <scope>NUCLEOTIDE SEQUENCE [LARGE SCALE GENOMIC DNA]</scope>
</reference>
<keyword evidence="3" id="KW-0611">Plant defense</keyword>
<dbReference type="Pfam" id="PF00931">
    <property type="entry name" value="NB-ARC"/>
    <property type="match status" value="1"/>
</dbReference>
<feature type="domain" description="Disease resistance N-terminal" evidence="6">
    <location>
        <begin position="2"/>
        <end position="90"/>
    </location>
</feature>
<organism evidence="9 10">
    <name type="scientific">Citrullus colocynthis</name>
    <name type="common">colocynth</name>
    <dbReference type="NCBI Taxonomy" id="252529"/>
    <lineage>
        <taxon>Eukaryota</taxon>
        <taxon>Viridiplantae</taxon>
        <taxon>Streptophyta</taxon>
        <taxon>Embryophyta</taxon>
        <taxon>Tracheophyta</taxon>
        <taxon>Spermatophyta</taxon>
        <taxon>Magnoliopsida</taxon>
        <taxon>eudicotyledons</taxon>
        <taxon>Gunneridae</taxon>
        <taxon>Pentapetalae</taxon>
        <taxon>rosids</taxon>
        <taxon>fabids</taxon>
        <taxon>Cucurbitales</taxon>
        <taxon>Cucurbitaceae</taxon>
        <taxon>Benincaseae</taxon>
        <taxon>Citrullus</taxon>
    </lineage>
</organism>
<feature type="domain" description="NB-ARC" evidence="5">
    <location>
        <begin position="166"/>
        <end position="334"/>
    </location>
</feature>
<sequence length="717" mass="82281">MEETLKKVLKVATEQIGLAWGFEEDLSKLQKWLLKAEAFLGDINTRKLHHRSVRIWVDHLQHLVYQADDLLDEIVYELLRKKVQTSKMKKVRNFVSPSSNAFLFRLNMAKKMKILIELLEKHYNEAAPLGLVGNESVGPEIDVISQFRETISELDDYEIVGRDDEVKSIVAQVIDASNQQLECILPIVGMGGLGKTTLAKLVFNHEMVRQNFDKTVWVCVSEPFIVNKILGEILQNLIPNSHGGDNNREVLLRELQKKMHGQRYFLVLDDVWNENAFLWDELKYCLLRITGNSGNCIVVTTRNADIAKLMETHPSHHLSKLSDDQYWSLFKESAKAYGLIPMTSNLDMVQKELTKKVGGVPLVARVLGRAVRFEGDDERWVNALESVLRTPLQEENFVLSILKLSVDRLPSSSLKQCFAYCSNFPKDFVFDKQKLVQMWMAQGFLQPQEGRNNTTMENVGDVYFSILLSRCLFQDVLKDDQGRIRSCKMHDLIHDIACTISIDQELKLNPSHMLAKELGKKVRSKKVASKLRTIDFFKKIPCNIDQKVFDVNIKNFVSLRVLRMSISLDDKLPESIGQLKHLRYLEISNSFVLRFPRSIVLFYNLQTLKIKNSVIHDLPKNLTDLINLRHVEFPWKVEKMPPHLSQLTQLQTLSGFVVGFEKGCKITELGHLKNLEGSLKLFCLEKVESKEEASRAHLVDKENLNELELGLVCGKKR</sequence>
<dbReference type="InterPro" id="IPR055414">
    <property type="entry name" value="LRR_R13L4/SHOC2-like"/>
</dbReference>